<reference evidence="2 4" key="1">
    <citation type="submission" date="2008-03" db="EMBL/GenBank/DDBJ databases">
        <title>Annotation of Ixodes scapularis.</title>
        <authorList>
            <consortium name="Ixodes scapularis Genome Project Consortium"/>
            <person name="Caler E."/>
            <person name="Hannick L.I."/>
            <person name="Bidwell S."/>
            <person name="Joardar V."/>
            <person name="Thiagarajan M."/>
            <person name="Amedeo P."/>
            <person name="Galinsky K.J."/>
            <person name="Schobel S."/>
            <person name="Inman J."/>
            <person name="Hostetler J."/>
            <person name="Miller J."/>
            <person name="Hammond M."/>
            <person name="Megy K."/>
            <person name="Lawson D."/>
            <person name="Kodira C."/>
            <person name="Sutton G."/>
            <person name="Meyer J."/>
            <person name="Hill C.A."/>
            <person name="Birren B."/>
            <person name="Nene V."/>
            <person name="Collins F."/>
            <person name="Alarcon-Chaidez F."/>
            <person name="Wikel S."/>
            <person name="Strausberg R."/>
        </authorList>
    </citation>
    <scope>NUCLEOTIDE SEQUENCE [LARGE SCALE GENOMIC DNA]</scope>
    <source>
        <strain evidence="4">Wikel</strain>
        <strain evidence="2">Wikel colony</strain>
    </source>
</reference>
<dbReference type="InterPro" id="IPR050865">
    <property type="entry name" value="BEACH_Domain"/>
</dbReference>
<name>B7Q2C9_IXOSC</name>
<feature type="domain" description="BEACH" evidence="1">
    <location>
        <begin position="1"/>
        <end position="157"/>
    </location>
</feature>
<dbReference type="PANTHER" id="PTHR13743">
    <property type="entry name" value="BEIGE/BEACH-RELATED"/>
    <property type="match status" value="1"/>
</dbReference>
<proteinExistence type="evidence at protein level"/>
<dbReference type="VEuPathDB" id="VectorBase:ISCW020677"/>
<keyword evidence="4" id="KW-1185">Reference proteome</keyword>
<dbReference type="PROSITE" id="PS50197">
    <property type="entry name" value="BEACH"/>
    <property type="match status" value="1"/>
</dbReference>
<dbReference type="EnsemblMetazoa" id="ISCW020677-RA">
    <property type="protein sequence ID" value="ISCW020677-PA"/>
    <property type="gene ID" value="ISCW020677"/>
</dbReference>
<dbReference type="HOGENOM" id="CLU_1273488_0_0_1"/>
<dbReference type="VEuPathDB" id="VectorBase:ISCP_022460"/>
<evidence type="ECO:0007829" key="5">
    <source>
        <dbReference type="PeptideAtlas" id="B7Q2C9"/>
    </source>
</evidence>
<gene>
    <name evidence="2" type="ORF">IscW_ISCW020677</name>
</gene>
<dbReference type="CDD" id="cd06071">
    <property type="entry name" value="Beach"/>
    <property type="match status" value="1"/>
</dbReference>
<dbReference type="AlphaFoldDB" id="B7Q2C9"/>
<organism>
    <name type="scientific">Ixodes scapularis</name>
    <name type="common">Black-legged tick</name>
    <name type="synonym">Deer tick</name>
    <dbReference type="NCBI Taxonomy" id="6945"/>
    <lineage>
        <taxon>Eukaryota</taxon>
        <taxon>Metazoa</taxon>
        <taxon>Ecdysozoa</taxon>
        <taxon>Arthropoda</taxon>
        <taxon>Chelicerata</taxon>
        <taxon>Arachnida</taxon>
        <taxon>Acari</taxon>
        <taxon>Parasitiformes</taxon>
        <taxon>Ixodida</taxon>
        <taxon>Ixodoidea</taxon>
        <taxon>Ixodidae</taxon>
        <taxon>Ixodinae</taxon>
        <taxon>Ixodes</taxon>
    </lineage>
</organism>
<dbReference type="PaxDb" id="6945-B7Q2C9"/>
<dbReference type="SUPFAM" id="SSF81837">
    <property type="entry name" value="BEACH domain"/>
    <property type="match status" value="1"/>
</dbReference>
<reference evidence="3" key="2">
    <citation type="submission" date="2020-05" db="UniProtKB">
        <authorList>
            <consortium name="EnsemblMetazoa"/>
        </authorList>
    </citation>
    <scope>IDENTIFICATION</scope>
    <source>
        <strain evidence="3">wikel</strain>
    </source>
</reference>
<evidence type="ECO:0000313" key="3">
    <source>
        <dbReference type="EnsemblMetazoa" id="ISCW020677-PA"/>
    </source>
</evidence>
<dbReference type="InterPro" id="IPR000409">
    <property type="entry name" value="BEACH_dom"/>
</dbReference>
<dbReference type="EMBL" id="DS843060">
    <property type="protein sequence ID" value="EEC13001.1"/>
    <property type="molecule type" value="Genomic_DNA"/>
</dbReference>
<dbReference type="VEuPathDB" id="VectorBase:ISCI020677"/>
<evidence type="ECO:0000313" key="2">
    <source>
        <dbReference type="EMBL" id="EEC13001.1"/>
    </source>
</evidence>
<dbReference type="Pfam" id="PF02138">
    <property type="entry name" value="Beach"/>
    <property type="match status" value="1"/>
</dbReference>
<keyword evidence="5" id="KW-1267">Proteomics identification</keyword>
<dbReference type="STRING" id="6945.B7Q2C9"/>
<dbReference type="EMBL" id="ABJB010121871">
    <property type="status" value="NOT_ANNOTATED_CDS"/>
    <property type="molecule type" value="Genomic_DNA"/>
</dbReference>
<dbReference type="PANTHER" id="PTHR13743:SF123">
    <property type="entry name" value="PROTEIN FAN"/>
    <property type="match status" value="1"/>
</dbReference>
<protein>
    <submittedName>
        <fullName evidence="2 3">Neutral sphingomyelinase (N-smase) activation associated factor fan, putative</fullName>
    </submittedName>
</protein>
<dbReference type="SMART" id="SM01026">
    <property type="entry name" value="Beach"/>
    <property type="match status" value="1"/>
</dbReference>
<dbReference type="Proteomes" id="UP000001555">
    <property type="component" value="Unassembled WGS sequence"/>
</dbReference>
<accession>B7Q2C9</accession>
<dbReference type="InParanoid" id="B7Q2C9"/>
<sequence length="217" mass="24747">MARITRSIPDTWRNVTTDAADFKELIPEFYDTASKGDFLINFLNLDFGRKQTGEAVGDVELPPWAKDPTHFIHTCREALESNFVSENLHNWIDLVFGYKQTGKEAVKADNVFFHLTYEGSIDLDHITDIHERHSLEVQIMEFGQTPRCIFSKPHPQRFCTILPRSLSMNDDTSVEAADAENAVADGARHPRSSSLVFTWQRDMAQLSKVAEHSLHKE</sequence>
<dbReference type="InterPro" id="IPR036372">
    <property type="entry name" value="BEACH_dom_sf"/>
</dbReference>
<dbReference type="Gene3D" id="1.10.1540.10">
    <property type="entry name" value="BEACH domain"/>
    <property type="match status" value="1"/>
</dbReference>
<evidence type="ECO:0000259" key="1">
    <source>
        <dbReference type="PROSITE" id="PS50197"/>
    </source>
</evidence>
<evidence type="ECO:0000313" key="4">
    <source>
        <dbReference type="Proteomes" id="UP000001555"/>
    </source>
</evidence>
<dbReference type="OrthoDB" id="26681at2759"/>